<evidence type="ECO:0000256" key="1">
    <source>
        <dbReference type="ARBA" id="ARBA00038158"/>
    </source>
</evidence>
<evidence type="ECO:0000313" key="3">
    <source>
        <dbReference type="EMBL" id="KZL67118.1"/>
    </source>
</evidence>
<dbReference type="Proteomes" id="UP000076552">
    <property type="component" value="Unassembled WGS sequence"/>
</dbReference>
<feature type="compositionally biased region" description="Polar residues" evidence="2">
    <location>
        <begin position="30"/>
        <end position="39"/>
    </location>
</feature>
<dbReference type="InterPro" id="IPR029063">
    <property type="entry name" value="SAM-dependent_MTases_sf"/>
</dbReference>
<dbReference type="CDD" id="cd02440">
    <property type="entry name" value="AdoMet_MTases"/>
    <property type="match status" value="1"/>
</dbReference>
<dbReference type="EMBL" id="LFIV01000154">
    <property type="protein sequence ID" value="KZL67118.1"/>
    <property type="molecule type" value="Genomic_DNA"/>
</dbReference>
<evidence type="ECO:0000313" key="4">
    <source>
        <dbReference type="Proteomes" id="UP000076552"/>
    </source>
</evidence>
<comment type="caution">
    <text evidence="3">The sequence shown here is derived from an EMBL/GenBank/DDBJ whole genome shotgun (WGS) entry which is preliminary data.</text>
</comment>
<keyword evidence="4" id="KW-1185">Reference proteome</keyword>
<dbReference type="STRING" id="708197.A0A166PSK1"/>
<gene>
    <name evidence="3" type="ORF">CT0861_11302</name>
</gene>
<reference evidence="3 4" key="1">
    <citation type="submission" date="2015-06" db="EMBL/GenBank/DDBJ databases">
        <title>Survival trade-offs in plant roots during colonization by closely related pathogenic and mutualistic fungi.</title>
        <authorList>
            <person name="Hacquard S."/>
            <person name="Kracher B."/>
            <person name="Hiruma K."/>
            <person name="Weinman A."/>
            <person name="Muench P."/>
            <person name="Garrido Oter R."/>
            <person name="Ver Loren van Themaat E."/>
            <person name="Dallerey J.-F."/>
            <person name="Damm U."/>
            <person name="Henrissat B."/>
            <person name="Lespinet O."/>
            <person name="Thon M."/>
            <person name="Kemen E."/>
            <person name="McHardy A.C."/>
            <person name="Schulze-Lefert P."/>
            <person name="O'Connell R.J."/>
        </authorList>
    </citation>
    <scope>NUCLEOTIDE SEQUENCE [LARGE SCALE GENOMIC DNA]</scope>
    <source>
        <strain evidence="3 4">0861</strain>
    </source>
</reference>
<name>A0A166PSK1_9PEZI</name>
<organism evidence="3 4">
    <name type="scientific">Colletotrichum tofieldiae</name>
    <dbReference type="NCBI Taxonomy" id="708197"/>
    <lineage>
        <taxon>Eukaryota</taxon>
        <taxon>Fungi</taxon>
        <taxon>Dikarya</taxon>
        <taxon>Ascomycota</taxon>
        <taxon>Pezizomycotina</taxon>
        <taxon>Sordariomycetes</taxon>
        <taxon>Hypocreomycetidae</taxon>
        <taxon>Glomerellales</taxon>
        <taxon>Glomerellaceae</taxon>
        <taxon>Colletotrichum</taxon>
        <taxon>Colletotrichum spaethianum species complex</taxon>
    </lineage>
</organism>
<dbReference type="AlphaFoldDB" id="A0A166PSK1"/>
<accession>A0A166PSK1</accession>
<dbReference type="PANTHER" id="PTHR43591:SF10">
    <property type="entry name" value="ABC TRANSMEMBRANE TYPE-1 DOMAIN-CONTAINING PROTEIN-RELATED"/>
    <property type="match status" value="1"/>
</dbReference>
<evidence type="ECO:0000256" key="2">
    <source>
        <dbReference type="SAM" id="MobiDB-lite"/>
    </source>
</evidence>
<proteinExistence type="inferred from homology"/>
<dbReference type="PANTHER" id="PTHR43591">
    <property type="entry name" value="METHYLTRANSFERASE"/>
    <property type="match status" value="1"/>
</dbReference>
<comment type="similarity">
    <text evidence="1">Belongs to the methyltransferase superfamily. LaeA methyltransferase family.</text>
</comment>
<dbReference type="GO" id="GO:0008168">
    <property type="term" value="F:methyltransferase activity"/>
    <property type="evidence" value="ECO:0007669"/>
    <property type="project" value="TreeGrafter"/>
</dbReference>
<feature type="compositionally biased region" description="Polar residues" evidence="2">
    <location>
        <begin position="1"/>
        <end position="12"/>
    </location>
</feature>
<sequence>MTDAPSESTAPSPVTVDEPEATQPGHVFSTFFTEQTAPATPSEAGSHDNEYDSGFDDEQGSTKSMTSSVFDYKILDVGTGTGTWALEFGETHPNVLVIGTDLSPIQPVDVPSNVHFHIDDFNEPWTFADNSLDYVHMRFLTGSVHDWKLTMKEAYRCLRPGGVLESSEPSHLIESDDGTVNERSAWYQWPRIFDQYGEQTGSTFSVVRDGIQRQAMEEAGFNDLQEFNCKIPIGAWPEGVKQRQLGQCAQAVMETDALGFIMRPGTSVGWSLQQIEDYNAALQTEMASKTTHPWYWFKTVWGRKMSTSSVVAWG</sequence>
<dbReference type="Pfam" id="PF13489">
    <property type="entry name" value="Methyltransf_23"/>
    <property type="match status" value="1"/>
</dbReference>
<feature type="region of interest" description="Disordered" evidence="2">
    <location>
        <begin position="1"/>
        <end position="62"/>
    </location>
</feature>
<dbReference type="SUPFAM" id="SSF53335">
    <property type="entry name" value="S-adenosyl-L-methionine-dependent methyltransferases"/>
    <property type="match status" value="1"/>
</dbReference>
<protein>
    <submittedName>
        <fullName evidence="3">S-adenosyl-L-methionine-dependent</fullName>
    </submittedName>
</protein>
<dbReference type="Gene3D" id="3.40.50.150">
    <property type="entry name" value="Vaccinia Virus protein VP39"/>
    <property type="match status" value="1"/>
</dbReference>